<dbReference type="SUPFAM" id="SSF56672">
    <property type="entry name" value="DNA/RNA polymerases"/>
    <property type="match status" value="1"/>
</dbReference>
<dbReference type="Gene3D" id="2.40.70.10">
    <property type="entry name" value="Acid Proteases"/>
    <property type="match status" value="1"/>
</dbReference>
<dbReference type="AlphaFoldDB" id="A0A6L2N630"/>
<proteinExistence type="predicted"/>
<dbReference type="GO" id="GO:0006508">
    <property type="term" value="P:proteolysis"/>
    <property type="evidence" value="ECO:0007669"/>
    <property type="project" value="UniProtKB-KW"/>
</dbReference>
<feature type="domain" description="Reverse transcriptase" evidence="8">
    <location>
        <begin position="333"/>
        <end position="513"/>
    </location>
</feature>
<dbReference type="SUPFAM" id="SSF50630">
    <property type="entry name" value="Acid proteases"/>
    <property type="match status" value="1"/>
</dbReference>
<gene>
    <name evidence="9" type="ORF">Tci_053649</name>
</gene>
<dbReference type="InterPro" id="IPR043128">
    <property type="entry name" value="Rev_trsase/Diguanyl_cyclase"/>
</dbReference>
<dbReference type="CDD" id="cd01647">
    <property type="entry name" value="RT_LTR"/>
    <property type="match status" value="1"/>
</dbReference>
<keyword evidence="6" id="KW-0378">Hydrolase</keyword>
<dbReference type="Gene3D" id="3.10.10.10">
    <property type="entry name" value="HIV Type 1 Reverse Transcriptase, subunit A, domain 1"/>
    <property type="match status" value="1"/>
</dbReference>
<evidence type="ECO:0000313" key="9">
    <source>
        <dbReference type="EMBL" id="GEU81671.1"/>
    </source>
</evidence>
<dbReference type="PANTHER" id="PTHR24559:SF444">
    <property type="entry name" value="REVERSE TRANSCRIPTASE DOMAIN-CONTAINING PROTEIN"/>
    <property type="match status" value="1"/>
</dbReference>
<keyword evidence="3" id="KW-0548">Nucleotidyltransferase</keyword>
<evidence type="ECO:0000256" key="3">
    <source>
        <dbReference type="ARBA" id="ARBA00022695"/>
    </source>
</evidence>
<dbReference type="InterPro" id="IPR000477">
    <property type="entry name" value="RT_dom"/>
</dbReference>
<accession>A0A6L2N630</accession>
<comment type="caution">
    <text evidence="9">The sequence shown here is derived from an EMBL/GenBank/DDBJ whole genome shotgun (WGS) entry which is preliminary data.</text>
</comment>
<dbReference type="CDD" id="cd00303">
    <property type="entry name" value="retropepsin_like"/>
    <property type="match status" value="1"/>
</dbReference>
<keyword evidence="4" id="KW-0540">Nuclease</keyword>
<evidence type="ECO:0000259" key="8">
    <source>
        <dbReference type="PROSITE" id="PS50878"/>
    </source>
</evidence>
<evidence type="ECO:0000256" key="2">
    <source>
        <dbReference type="ARBA" id="ARBA00022679"/>
    </source>
</evidence>
<evidence type="ECO:0000256" key="1">
    <source>
        <dbReference type="ARBA" id="ARBA00022670"/>
    </source>
</evidence>
<keyword evidence="5" id="KW-0255">Endonuclease</keyword>
<dbReference type="EMBL" id="BKCJ010008331">
    <property type="protein sequence ID" value="GEU81671.1"/>
    <property type="molecule type" value="Genomic_DNA"/>
</dbReference>
<dbReference type="PROSITE" id="PS50878">
    <property type="entry name" value="RT_POL"/>
    <property type="match status" value="1"/>
</dbReference>
<dbReference type="Pfam" id="PF08284">
    <property type="entry name" value="RVP_2"/>
    <property type="match status" value="1"/>
</dbReference>
<dbReference type="Pfam" id="PF00078">
    <property type="entry name" value="RVT_1"/>
    <property type="match status" value="1"/>
</dbReference>
<organism evidence="9">
    <name type="scientific">Tanacetum cinerariifolium</name>
    <name type="common">Dalmatian daisy</name>
    <name type="synonym">Chrysanthemum cinerariifolium</name>
    <dbReference type="NCBI Taxonomy" id="118510"/>
    <lineage>
        <taxon>Eukaryota</taxon>
        <taxon>Viridiplantae</taxon>
        <taxon>Streptophyta</taxon>
        <taxon>Embryophyta</taxon>
        <taxon>Tracheophyta</taxon>
        <taxon>Spermatophyta</taxon>
        <taxon>Magnoliopsida</taxon>
        <taxon>eudicotyledons</taxon>
        <taxon>Gunneridae</taxon>
        <taxon>Pentapetalae</taxon>
        <taxon>asterids</taxon>
        <taxon>campanulids</taxon>
        <taxon>Asterales</taxon>
        <taxon>Asteraceae</taxon>
        <taxon>Asteroideae</taxon>
        <taxon>Anthemideae</taxon>
        <taxon>Anthemidinae</taxon>
        <taxon>Tanacetum</taxon>
    </lineage>
</organism>
<evidence type="ECO:0000256" key="5">
    <source>
        <dbReference type="ARBA" id="ARBA00022759"/>
    </source>
</evidence>
<protein>
    <submittedName>
        <fullName evidence="9">Putative reverse transcriptase domain-containing protein</fullName>
    </submittedName>
</protein>
<dbReference type="GO" id="GO:0004519">
    <property type="term" value="F:endonuclease activity"/>
    <property type="evidence" value="ECO:0007669"/>
    <property type="project" value="UniProtKB-KW"/>
</dbReference>
<dbReference type="InterPro" id="IPR043502">
    <property type="entry name" value="DNA/RNA_pol_sf"/>
</dbReference>
<sequence length="538" mass="60992">MEIKRTCHRVPLLCWDEWGIMGKSGGLWWNGAGSGERGFVESGRKVRSVQDAIRIANNLLDQKLKGYAIKNAENKRRFDNNSRDNYGKQQQPFKRQNVNGQDVARAYTIENNVDGEGNKIGNNEAKARAYTIRGGGANLDSNIVNNRYASVLFDSVADRSFVSTTFSTLIDVIPSSTSYAVELADGRISETNVILKGVTLGLLGHPFDIDLMLVELGSFDVIVGMDWLAKYHAVIVCDEKIVRILFRDEVLIIEGDGCNGESKSKLSIISCTKTHIYIQKGCPVYLAQVTGKKSDEKPEEKRLEDVPIVQDFLEVFPKDFPGLPPTRQVEFQIDLVPGAAHVFLALGSFGFVRQEENGSFWMCIDYRKLNKFTVKNRYPVLKIDDLFDQLQGSRVYSMIDMSSGYHQLRVHEEDITKTAFRTPYGYYEFQVIPFGLTNASAIFMDLINRVCKPYLDKFVIVFIDDILIYSKNKKEHEGHIKLVLRLLKEEKLFAKFSKCEFWLSTVKFLGHVIDSEGMHVDHAKINSIKDWAVTQDSN</sequence>
<keyword evidence="2" id="KW-0808">Transferase</keyword>
<reference evidence="9" key="1">
    <citation type="journal article" date="2019" name="Sci. Rep.">
        <title>Draft genome of Tanacetum cinerariifolium, the natural source of mosquito coil.</title>
        <authorList>
            <person name="Yamashiro T."/>
            <person name="Shiraishi A."/>
            <person name="Satake H."/>
            <person name="Nakayama K."/>
        </authorList>
    </citation>
    <scope>NUCLEOTIDE SEQUENCE</scope>
</reference>
<dbReference type="PANTHER" id="PTHR24559">
    <property type="entry name" value="TRANSPOSON TY3-I GAG-POL POLYPROTEIN"/>
    <property type="match status" value="1"/>
</dbReference>
<keyword evidence="7 9" id="KW-0695">RNA-directed DNA polymerase</keyword>
<evidence type="ECO:0000256" key="6">
    <source>
        <dbReference type="ARBA" id="ARBA00022801"/>
    </source>
</evidence>
<evidence type="ECO:0000256" key="7">
    <source>
        <dbReference type="ARBA" id="ARBA00022918"/>
    </source>
</evidence>
<dbReference type="InterPro" id="IPR053134">
    <property type="entry name" value="RNA-dir_DNA_polymerase"/>
</dbReference>
<evidence type="ECO:0000256" key="4">
    <source>
        <dbReference type="ARBA" id="ARBA00022722"/>
    </source>
</evidence>
<dbReference type="InterPro" id="IPR021109">
    <property type="entry name" value="Peptidase_aspartic_dom_sf"/>
</dbReference>
<name>A0A6L2N630_TANCI</name>
<dbReference type="GO" id="GO:0003964">
    <property type="term" value="F:RNA-directed DNA polymerase activity"/>
    <property type="evidence" value="ECO:0007669"/>
    <property type="project" value="UniProtKB-KW"/>
</dbReference>
<dbReference type="FunFam" id="3.10.10.10:FF:000007">
    <property type="entry name" value="Retrovirus-related Pol polyprotein from transposon 17.6-like Protein"/>
    <property type="match status" value="1"/>
</dbReference>
<keyword evidence="1" id="KW-0645">Protease</keyword>
<dbReference type="GO" id="GO:0008233">
    <property type="term" value="F:peptidase activity"/>
    <property type="evidence" value="ECO:0007669"/>
    <property type="project" value="UniProtKB-KW"/>
</dbReference>
<dbReference type="Gene3D" id="3.30.70.270">
    <property type="match status" value="1"/>
</dbReference>